<sequence>MSPADPTLSSIGIKIETIRLEQELLIQTVFAQGRLLSQIHAALHPEEPPKGESATALLKELIEAVKSMHDDIRRLPGFDPASHKAGHGA</sequence>
<evidence type="ECO:0000313" key="2">
    <source>
        <dbReference type="Proteomes" id="UP000027583"/>
    </source>
</evidence>
<dbReference type="AlphaFoldDB" id="A0A060QE18"/>
<organism evidence="1 2">
    <name type="scientific">Asaia bogorensis</name>
    <dbReference type="NCBI Taxonomy" id="91915"/>
    <lineage>
        <taxon>Bacteria</taxon>
        <taxon>Pseudomonadati</taxon>
        <taxon>Pseudomonadota</taxon>
        <taxon>Alphaproteobacteria</taxon>
        <taxon>Acetobacterales</taxon>
        <taxon>Acetobacteraceae</taxon>
        <taxon>Asaia</taxon>
    </lineage>
</organism>
<name>A0A060QE18_9PROT</name>
<dbReference type="EMBL" id="CBLX010000006">
    <property type="protein sequence ID" value="CDG38943.1"/>
    <property type="molecule type" value="Genomic_DNA"/>
</dbReference>
<dbReference type="RefSeq" id="WP_023977723.1">
    <property type="nucleotide sequence ID" value="NZ_CBLX010000006.1"/>
</dbReference>
<proteinExistence type="predicted"/>
<gene>
    <name evidence="1" type="ORF">ASAP_0898</name>
</gene>
<protein>
    <submittedName>
        <fullName evidence="1">Uncharacterized protein</fullName>
    </submittedName>
</protein>
<comment type="caution">
    <text evidence="1">The sequence shown here is derived from an EMBL/GenBank/DDBJ whole genome shotgun (WGS) entry which is preliminary data.</text>
</comment>
<reference evidence="1 2" key="1">
    <citation type="journal article" date="2014" name="Genome Biol. Evol.">
        <title>Acetic acid bacteria genomes reveal functional traits for adaptation to life in insect guts.</title>
        <authorList>
            <person name="Chouaia B."/>
            <person name="Gaiarsa S."/>
            <person name="Crotti E."/>
            <person name="Comandatore F."/>
            <person name="Degli Esposti M."/>
            <person name="Ricci I."/>
            <person name="Alma A."/>
            <person name="Favia G."/>
            <person name="Bandi C."/>
            <person name="Daffonchio D."/>
        </authorList>
    </citation>
    <scope>NUCLEOTIDE SEQUENCE [LARGE SCALE GENOMIC DNA]</scope>
    <source>
        <strain evidence="1 2">SF2.1</strain>
    </source>
</reference>
<accession>A0A060QE18</accession>
<evidence type="ECO:0000313" key="1">
    <source>
        <dbReference type="EMBL" id="CDG38943.1"/>
    </source>
</evidence>
<reference evidence="1 2" key="2">
    <citation type="journal article" date="2014" name="PLoS ONE">
        <title>Evolution of mitochondria reconstructed from the energy metabolism of living bacteria.</title>
        <authorList>
            <person name="Degli Esposti M."/>
            <person name="Chouaia B."/>
            <person name="Comandatore F."/>
            <person name="Crotti E."/>
            <person name="Sassera D."/>
            <person name="Lievens P.M."/>
            <person name="Daffonchio D."/>
            <person name="Bandi C."/>
        </authorList>
    </citation>
    <scope>NUCLEOTIDE SEQUENCE [LARGE SCALE GENOMIC DNA]</scope>
    <source>
        <strain evidence="1 2">SF2.1</strain>
    </source>
</reference>
<dbReference type="Proteomes" id="UP000027583">
    <property type="component" value="Unassembled WGS sequence"/>
</dbReference>